<evidence type="ECO:0000259" key="7">
    <source>
        <dbReference type="PROSITE" id="PS50850"/>
    </source>
</evidence>
<feature type="transmembrane region" description="Helical" evidence="6">
    <location>
        <begin position="137"/>
        <end position="157"/>
    </location>
</feature>
<evidence type="ECO:0000256" key="2">
    <source>
        <dbReference type="ARBA" id="ARBA00022448"/>
    </source>
</evidence>
<keyword evidence="2" id="KW-0813">Transport</keyword>
<evidence type="ECO:0000313" key="8">
    <source>
        <dbReference type="EMBL" id="MDY0395170.1"/>
    </source>
</evidence>
<dbReference type="Gene3D" id="1.20.1720.10">
    <property type="entry name" value="Multidrug resistance protein D"/>
    <property type="match status" value="1"/>
</dbReference>
<dbReference type="Pfam" id="PF07690">
    <property type="entry name" value="MFS_1"/>
    <property type="match status" value="1"/>
</dbReference>
<evidence type="ECO:0000256" key="6">
    <source>
        <dbReference type="SAM" id="Phobius"/>
    </source>
</evidence>
<evidence type="ECO:0000256" key="4">
    <source>
        <dbReference type="ARBA" id="ARBA00022989"/>
    </source>
</evidence>
<keyword evidence="9" id="KW-1185">Reference proteome</keyword>
<feature type="domain" description="Major facilitator superfamily (MFS) profile" evidence="7">
    <location>
        <begin position="1"/>
        <end position="166"/>
    </location>
</feature>
<evidence type="ECO:0000256" key="1">
    <source>
        <dbReference type="ARBA" id="ARBA00004651"/>
    </source>
</evidence>
<evidence type="ECO:0000256" key="5">
    <source>
        <dbReference type="ARBA" id="ARBA00023136"/>
    </source>
</evidence>
<evidence type="ECO:0000313" key="9">
    <source>
        <dbReference type="Proteomes" id="UP001281447"/>
    </source>
</evidence>
<feature type="transmembrane region" description="Helical" evidence="6">
    <location>
        <begin position="20"/>
        <end position="41"/>
    </location>
</feature>
<reference evidence="8 9" key="1">
    <citation type="submission" date="2023-10" db="EMBL/GenBank/DDBJ databases">
        <title>Virgibacillus halophilus 5B73C genome.</title>
        <authorList>
            <person name="Miliotis G."/>
            <person name="Sengupta P."/>
            <person name="Hameed A."/>
            <person name="Chuvochina M."/>
            <person name="Mcdonagh F."/>
            <person name="Simpson A.C."/>
            <person name="Singh N.K."/>
            <person name="Rekha P.D."/>
            <person name="Raman K."/>
            <person name="Hugenholtz P."/>
            <person name="Venkateswaran K."/>
        </authorList>
    </citation>
    <scope>NUCLEOTIDE SEQUENCE [LARGE SCALE GENOMIC DNA]</scope>
    <source>
        <strain evidence="8 9">5B73C</strain>
    </source>
</reference>
<feature type="transmembrane region" description="Helical" evidence="6">
    <location>
        <begin position="74"/>
        <end position="99"/>
    </location>
</feature>
<comment type="subcellular location">
    <subcellularLocation>
        <location evidence="1">Cell membrane</location>
        <topology evidence="1">Multi-pass membrane protein</topology>
    </subcellularLocation>
</comment>
<dbReference type="EMBL" id="JAWDIP010000003">
    <property type="protein sequence ID" value="MDY0395170.1"/>
    <property type="molecule type" value="Genomic_DNA"/>
</dbReference>
<gene>
    <name evidence="8" type="ORF">RWE15_13020</name>
</gene>
<dbReference type="InterPro" id="IPR020846">
    <property type="entry name" value="MFS_dom"/>
</dbReference>
<dbReference type="InterPro" id="IPR036259">
    <property type="entry name" value="MFS_trans_sf"/>
</dbReference>
<keyword evidence="3 6" id="KW-0812">Transmembrane</keyword>
<dbReference type="InterPro" id="IPR011701">
    <property type="entry name" value="MFS"/>
</dbReference>
<accession>A0ABU5C7Y8</accession>
<dbReference type="SUPFAM" id="SSF103473">
    <property type="entry name" value="MFS general substrate transporter"/>
    <property type="match status" value="1"/>
</dbReference>
<evidence type="ECO:0000256" key="3">
    <source>
        <dbReference type="ARBA" id="ARBA00022692"/>
    </source>
</evidence>
<keyword evidence="4 6" id="KW-1133">Transmembrane helix</keyword>
<dbReference type="Proteomes" id="UP001281447">
    <property type="component" value="Unassembled WGS sequence"/>
</dbReference>
<dbReference type="PANTHER" id="PTHR42718:SF24">
    <property type="entry name" value="MAJOR FACILITATOR SUPERFAMILY (MFS) PROFILE DOMAIN-CONTAINING PROTEIN"/>
    <property type="match status" value="1"/>
</dbReference>
<proteinExistence type="predicted"/>
<dbReference type="PANTHER" id="PTHR42718">
    <property type="entry name" value="MAJOR FACILITATOR SUPERFAMILY MULTIDRUG TRANSPORTER MFSC"/>
    <property type="match status" value="1"/>
</dbReference>
<organism evidence="8 9">
    <name type="scientific">Tigheibacillus halophilus</name>
    <dbReference type="NCBI Taxonomy" id="361280"/>
    <lineage>
        <taxon>Bacteria</taxon>
        <taxon>Bacillati</taxon>
        <taxon>Bacillota</taxon>
        <taxon>Bacilli</taxon>
        <taxon>Bacillales</taxon>
        <taxon>Bacillaceae</taxon>
        <taxon>Tigheibacillus</taxon>
    </lineage>
</organism>
<sequence>MNVALPSIMVDLKITESTAQWITTGFMLVNGVLIPVTAFLMERFSTRQLFITAISLFALGTLICGISPDFSTLMAGRVIQAIGAGIIMPLLTTVILAIFPVEKRGGAMGLIGIAMIFAPAVGPTLSGFVVQNYSWRVLFYIILPIALIDIIIAPFFLKKCYQTNIS</sequence>
<protein>
    <submittedName>
        <fullName evidence="8">MFS transporter</fullName>
    </submittedName>
</protein>
<name>A0ABU5C7Y8_9BACI</name>
<comment type="caution">
    <text evidence="8">The sequence shown here is derived from an EMBL/GenBank/DDBJ whole genome shotgun (WGS) entry which is preliminary data.</text>
</comment>
<feature type="transmembrane region" description="Helical" evidence="6">
    <location>
        <begin position="106"/>
        <end position="125"/>
    </location>
</feature>
<dbReference type="PROSITE" id="PS50850">
    <property type="entry name" value="MFS"/>
    <property type="match status" value="1"/>
</dbReference>
<feature type="transmembrane region" description="Helical" evidence="6">
    <location>
        <begin position="48"/>
        <end position="68"/>
    </location>
</feature>
<keyword evidence="5 6" id="KW-0472">Membrane</keyword>